<accession>A0ABQ8SX52</accession>
<reference evidence="1 2" key="1">
    <citation type="journal article" date="2022" name="Allergy">
        <title>Genome assembly and annotation of Periplaneta americana reveal a comprehensive cockroach allergen profile.</title>
        <authorList>
            <person name="Wang L."/>
            <person name="Xiong Q."/>
            <person name="Saelim N."/>
            <person name="Wang L."/>
            <person name="Nong W."/>
            <person name="Wan A.T."/>
            <person name="Shi M."/>
            <person name="Liu X."/>
            <person name="Cao Q."/>
            <person name="Hui J.H.L."/>
            <person name="Sookrung N."/>
            <person name="Leung T.F."/>
            <person name="Tungtrongchitr A."/>
            <person name="Tsui S.K.W."/>
        </authorList>
    </citation>
    <scope>NUCLEOTIDE SEQUENCE [LARGE SCALE GENOMIC DNA]</scope>
    <source>
        <strain evidence="1">PWHHKU_190912</strain>
    </source>
</reference>
<sequence length="193" mass="21438">MAGLCEGGNEPAGSLKANGAYSVGSRPTSHSYRVHLSTCVDFGPAFIDIYDVVQRAATRGNPRVKFVIIIIILHELGLCRLVSAPSSSLLKGLPGQKAWVDLTARLEKPTYYGRNDHDFKIKCRKQKTDDGNNALSESAMRISYKICHEIAKKLKTFNEGEFIKRCLIILADELCPQQVRLGKWKPYACLVEP</sequence>
<comment type="caution">
    <text evidence="1">The sequence shown here is derived from an EMBL/GenBank/DDBJ whole genome shotgun (WGS) entry which is preliminary data.</text>
</comment>
<gene>
    <name evidence="1" type="ORF">ANN_14743</name>
</gene>
<evidence type="ECO:0000313" key="1">
    <source>
        <dbReference type="EMBL" id="KAJ4438792.1"/>
    </source>
</evidence>
<evidence type="ECO:0000313" key="2">
    <source>
        <dbReference type="Proteomes" id="UP001148838"/>
    </source>
</evidence>
<dbReference type="EMBL" id="JAJSOF020000019">
    <property type="protein sequence ID" value="KAJ4438792.1"/>
    <property type="molecule type" value="Genomic_DNA"/>
</dbReference>
<organism evidence="1 2">
    <name type="scientific">Periplaneta americana</name>
    <name type="common">American cockroach</name>
    <name type="synonym">Blatta americana</name>
    <dbReference type="NCBI Taxonomy" id="6978"/>
    <lineage>
        <taxon>Eukaryota</taxon>
        <taxon>Metazoa</taxon>
        <taxon>Ecdysozoa</taxon>
        <taxon>Arthropoda</taxon>
        <taxon>Hexapoda</taxon>
        <taxon>Insecta</taxon>
        <taxon>Pterygota</taxon>
        <taxon>Neoptera</taxon>
        <taxon>Polyneoptera</taxon>
        <taxon>Dictyoptera</taxon>
        <taxon>Blattodea</taxon>
        <taxon>Blattoidea</taxon>
        <taxon>Blattidae</taxon>
        <taxon>Blattinae</taxon>
        <taxon>Periplaneta</taxon>
    </lineage>
</organism>
<keyword evidence="2" id="KW-1185">Reference proteome</keyword>
<dbReference type="Proteomes" id="UP001148838">
    <property type="component" value="Unassembled WGS sequence"/>
</dbReference>
<protein>
    <submittedName>
        <fullName evidence="1">Uncharacterized protein</fullName>
    </submittedName>
</protein>
<name>A0ABQ8SX52_PERAM</name>
<proteinExistence type="predicted"/>